<evidence type="ECO:0000256" key="1">
    <source>
        <dbReference type="ARBA" id="ARBA00022729"/>
    </source>
</evidence>
<comment type="caution">
    <text evidence="4">The sequence shown here is derived from an EMBL/GenBank/DDBJ whole genome shotgun (WGS) entry which is preliminary data.</text>
</comment>
<organism evidence="4 5">
    <name type="scientific">Flavobacterium subsaxonicum WB 4.1-42 = DSM 21790</name>
    <dbReference type="NCBI Taxonomy" id="1121898"/>
    <lineage>
        <taxon>Bacteria</taxon>
        <taxon>Pseudomonadati</taxon>
        <taxon>Bacteroidota</taxon>
        <taxon>Flavobacteriia</taxon>
        <taxon>Flavobacteriales</taxon>
        <taxon>Flavobacteriaceae</taxon>
        <taxon>Flavobacterium</taxon>
    </lineage>
</organism>
<name>A0A0A2MN20_9FLAO</name>
<dbReference type="Proteomes" id="UP000030111">
    <property type="component" value="Unassembled WGS sequence"/>
</dbReference>
<evidence type="ECO:0000256" key="2">
    <source>
        <dbReference type="SAM" id="SignalP"/>
    </source>
</evidence>
<dbReference type="RefSeq" id="WP_026993089.1">
    <property type="nucleotide sequence ID" value="NZ_JRLY01000007.1"/>
</dbReference>
<keyword evidence="1 2" id="KW-0732">Signal</keyword>
<evidence type="ECO:0000313" key="4">
    <source>
        <dbReference type="EMBL" id="KGO92878.1"/>
    </source>
</evidence>
<keyword evidence="5" id="KW-1185">Reference proteome</keyword>
<evidence type="ECO:0000259" key="3">
    <source>
        <dbReference type="Pfam" id="PF13505"/>
    </source>
</evidence>
<dbReference type="InterPro" id="IPR027385">
    <property type="entry name" value="Beta-barrel_OMP"/>
</dbReference>
<dbReference type="Pfam" id="PF13505">
    <property type="entry name" value="OMP_b-brl"/>
    <property type="match status" value="1"/>
</dbReference>
<feature type="domain" description="Outer membrane protein beta-barrel" evidence="3">
    <location>
        <begin position="9"/>
        <end position="176"/>
    </location>
</feature>
<sequence length="176" mass="19129">MKKILLTALLILGGFSAQAQWGIKGGLNFANLKGDGDGNLNVLTQFHIGAVYEISVIDPFSIQPELLYSVQGAKVKGTYGDDIKLNYFSVPVMAKIYLTDGFNIHGGPQFGMLLSESDSFSPYNSKTFDFGFAGGLEFFVTDGLFIQGRYYGGTNKISGNTDLKNTTVQLSLGYMF</sequence>
<feature type="chain" id="PRO_5002003461" description="Outer membrane protein beta-barrel domain-containing protein" evidence="2">
    <location>
        <begin position="20"/>
        <end position="176"/>
    </location>
</feature>
<dbReference type="SUPFAM" id="SSF56925">
    <property type="entry name" value="OMPA-like"/>
    <property type="match status" value="1"/>
</dbReference>
<gene>
    <name evidence="4" type="ORF">Q766_09580</name>
</gene>
<accession>A0A0A2MN20</accession>
<reference evidence="4 5" key="1">
    <citation type="submission" date="2013-09" db="EMBL/GenBank/DDBJ databases">
        <authorList>
            <person name="Zeng Z."/>
            <person name="Chen C."/>
        </authorList>
    </citation>
    <scope>NUCLEOTIDE SEQUENCE [LARGE SCALE GENOMIC DNA]</scope>
    <source>
        <strain evidence="4 5">WB 4.1-42</strain>
    </source>
</reference>
<dbReference type="EMBL" id="JRLY01000007">
    <property type="protein sequence ID" value="KGO92878.1"/>
    <property type="molecule type" value="Genomic_DNA"/>
</dbReference>
<protein>
    <recommendedName>
        <fullName evidence="3">Outer membrane protein beta-barrel domain-containing protein</fullName>
    </recommendedName>
</protein>
<dbReference type="AlphaFoldDB" id="A0A0A2MN20"/>
<proteinExistence type="predicted"/>
<dbReference type="OrthoDB" id="947434at2"/>
<dbReference type="STRING" id="1121898.GCA_000422725_02768"/>
<feature type="signal peptide" evidence="2">
    <location>
        <begin position="1"/>
        <end position="19"/>
    </location>
</feature>
<dbReference type="InterPro" id="IPR011250">
    <property type="entry name" value="OMP/PagP_B-barrel"/>
</dbReference>
<evidence type="ECO:0000313" key="5">
    <source>
        <dbReference type="Proteomes" id="UP000030111"/>
    </source>
</evidence>
<dbReference type="eggNOG" id="COG3637">
    <property type="taxonomic scope" value="Bacteria"/>
</dbReference>